<dbReference type="InterPro" id="IPR046956">
    <property type="entry name" value="RLP23-like"/>
</dbReference>
<dbReference type="Pfam" id="PF13855">
    <property type="entry name" value="LRR_8"/>
    <property type="match status" value="1"/>
</dbReference>
<evidence type="ECO:0000256" key="9">
    <source>
        <dbReference type="ARBA" id="ARBA00023136"/>
    </source>
</evidence>
<evidence type="ECO:0000313" key="13">
    <source>
        <dbReference type="EMBL" id="KAK2976035.1"/>
    </source>
</evidence>
<keyword evidence="14" id="KW-1185">Reference proteome</keyword>
<keyword evidence="3" id="KW-1003">Cell membrane</keyword>
<keyword evidence="10" id="KW-0675">Receptor</keyword>
<dbReference type="Gene3D" id="3.80.10.10">
    <property type="entry name" value="Ribonuclease Inhibitor"/>
    <property type="match status" value="1"/>
</dbReference>
<dbReference type="InterPro" id="IPR032675">
    <property type="entry name" value="LRR_dom_sf"/>
</dbReference>
<accession>A0AA88U9L8</accession>
<evidence type="ECO:0000256" key="12">
    <source>
        <dbReference type="SAM" id="MobiDB-lite"/>
    </source>
</evidence>
<dbReference type="SUPFAM" id="SSF52058">
    <property type="entry name" value="L domain-like"/>
    <property type="match status" value="2"/>
</dbReference>
<organism evidence="13 14">
    <name type="scientific">Escallonia rubra</name>
    <dbReference type="NCBI Taxonomy" id="112253"/>
    <lineage>
        <taxon>Eukaryota</taxon>
        <taxon>Viridiplantae</taxon>
        <taxon>Streptophyta</taxon>
        <taxon>Embryophyta</taxon>
        <taxon>Tracheophyta</taxon>
        <taxon>Spermatophyta</taxon>
        <taxon>Magnoliopsida</taxon>
        <taxon>eudicotyledons</taxon>
        <taxon>Gunneridae</taxon>
        <taxon>Pentapetalae</taxon>
        <taxon>asterids</taxon>
        <taxon>campanulids</taxon>
        <taxon>Escalloniales</taxon>
        <taxon>Escalloniaceae</taxon>
        <taxon>Escallonia</taxon>
    </lineage>
</organism>
<comment type="caution">
    <text evidence="13">The sequence shown here is derived from an EMBL/GenBank/DDBJ whole genome shotgun (WGS) entry which is preliminary data.</text>
</comment>
<dbReference type="Proteomes" id="UP001187471">
    <property type="component" value="Unassembled WGS sequence"/>
</dbReference>
<dbReference type="PANTHER" id="PTHR48063:SF101">
    <property type="entry name" value="LRR RECEPTOR-LIKE SERINE_THREONINE-PROTEIN KINASE FLS2"/>
    <property type="match status" value="1"/>
</dbReference>
<evidence type="ECO:0000256" key="2">
    <source>
        <dbReference type="ARBA" id="ARBA00009592"/>
    </source>
</evidence>
<keyword evidence="5" id="KW-0812">Transmembrane</keyword>
<evidence type="ECO:0000256" key="5">
    <source>
        <dbReference type="ARBA" id="ARBA00022692"/>
    </source>
</evidence>
<evidence type="ECO:0000256" key="7">
    <source>
        <dbReference type="ARBA" id="ARBA00022737"/>
    </source>
</evidence>
<proteinExistence type="inferred from homology"/>
<gene>
    <name evidence="13" type="ORF">RJ640_029908</name>
</gene>
<keyword evidence="11" id="KW-0325">Glycoprotein</keyword>
<protein>
    <submittedName>
        <fullName evidence="13">Uncharacterized protein</fullName>
    </submittedName>
</protein>
<evidence type="ECO:0000256" key="3">
    <source>
        <dbReference type="ARBA" id="ARBA00022475"/>
    </source>
</evidence>
<evidence type="ECO:0000313" key="14">
    <source>
        <dbReference type="Proteomes" id="UP001187471"/>
    </source>
</evidence>
<dbReference type="Pfam" id="PF00560">
    <property type="entry name" value="LRR_1"/>
    <property type="match status" value="3"/>
</dbReference>
<keyword evidence="4" id="KW-0433">Leucine-rich repeat</keyword>
<reference evidence="13" key="1">
    <citation type="submission" date="2022-12" db="EMBL/GenBank/DDBJ databases">
        <title>Draft genome assemblies for two species of Escallonia (Escalloniales).</title>
        <authorList>
            <person name="Chanderbali A."/>
            <person name="Dervinis C."/>
            <person name="Anghel I."/>
            <person name="Soltis D."/>
            <person name="Soltis P."/>
            <person name="Zapata F."/>
        </authorList>
    </citation>
    <scope>NUCLEOTIDE SEQUENCE</scope>
    <source>
        <strain evidence="13">UCBG92.1500</strain>
        <tissue evidence="13">Leaf</tissue>
    </source>
</reference>
<dbReference type="AlphaFoldDB" id="A0AA88U9L8"/>
<dbReference type="FunFam" id="3.80.10.10:FF:001347">
    <property type="entry name" value="LRR receptor-like serine/threonine-protein kinase GSO2"/>
    <property type="match status" value="1"/>
</dbReference>
<name>A0AA88U9L8_9ASTE</name>
<keyword evidence="7" id="KW-0677">Repeat</keyword>
<keyword evidence="6" id="KW-0732">Signal</keyword>
<dbReference type="InterPro" id="IPR001611">
    <property type="entry name" value="Leu-rich_rpt"/>
</dbReference>
<comment type="similarity">
    <text evidence="2">Belongs to the RLP family.</text>
</comment>
<dbReference type="PRINTS" id="PR00019">
    <property type="entry name" value="LEURICHRPT"/>
</dbReference>
<comment type="subcellular location">
    <subcellularLocation>
        <location evidence="1">Cell membrane</location>
        <topology evidence="1">Single-pass type I membrane protein</topology>
    </subcellularLocation>
</comment>
<dbReference type="FunFam" id="3.80.10.10:FF:000041">
    <property type="entry name" value="LRR receptor-like serine/threonine-protein kinase ERECTA"/>
    <property type="match status" value="1"/>
</dbReference>
<keyword evidence="9" id="KW-0472">Membrane</keyword>
<dbReference type="PANTHER" id="PTHR48063">
    <property type="entry name" value="LRR RECEPTOR-LIKE KINASE"/>
    <property type="match status" value="1"/>
</dbReference>
<dbReference type="EMBL" id="JAVXUO010002122">
    <property type="protein sequence ID" value="KAK2976035.1"/>
    <property type="molecule type" value="Genomic_DNA"/>
</dbReference>
<evidence type="ECO:0000256" key="8">
    <source>
        <dbReference type="ARBA" id="ARBA00022989"/>
    </source>
</evidence>
<evidence type="ECO:0000256" key="10">
    <source>
        <dbReference type="ARBA" id="ARBA00023170"/>
    </source>
</evidence>
<sequence length="439" mass="48195">MAISLLPGVKKKRKTGANGQESGAATKSVTLSCCNSMASESSLEVLRLDGNQLSGSLPDFTILSSLRELRLNRNQLSGSFPEHFGQTSSLTHLDLSENRISGSLPELTSFLSLKELHLTNSKISGKLTESVGQLSMLEFLDASSNSLEGVISEAHLSNLSMLRDLDLSYNSMDLKFSADWAPAFQLDTIKLASCKLGPSFPKWLQTQNNFSVLDISGAGILGTVPDWFWNLSPRLSDINLSNNQIHGMIPNILLTFAPFLKIDFSSNNFSGPILSVPFDVSALNLAKNWKGREVEFRNTLGLIKILDLSSNKLSGEIPSEITNLAGLVGLNLSRNSLSGPVAPKIGQLRWLYFLDSSRNQLIGEIPKSLSQVSNLGFLDLSDNNLSWQIPSSTQLQSFMLLHTWGILDFLGLHLRNHAQETKYLDNQSVMLAIKTMIRL</sequence>
<feature type="region of interest" description="Disordered" evidence="12">
    <location>
        <begin position="1"/>
        <end position="22"/>
    </location>
</feature>
<evidence type="ECO:0000256" key="11">
    <source>
        <dbReference type="ARBA" id="ARBA00023180"/>
    </source>
</evidence>
<evidence type="ECO:0000256" key="6">
    <source>
        <dbReference type="ARBA" id="ARBA00022729"/>
    </source>
</evidence>
<evidence type="ECO:0000256" key="4">
    <source>
        <dbReference type="ARBA" id="ARBA00022614"/>
    </source>
</evidence>
<evidence type="ECO:0000256" key="1">
    <source>
        <dbReference type="ARBA" id="ARBA00004251"/>
    </source>
</evidence>
<keyword evidence="8" id="KW-1133">Transmembrane helix</keyword>
<dbReference type="GO" id="GO:0005886">
    <property type="term" value="C:plasma membrane"/>
    <property type="evidence" value="ECO:0007669"/>
    <property type="project" value="UniProtKB-SubCell"/>
</dbReference>
<dbReference type="PROSITE" id="PS51450">
    <property type="entry name" value="LRR"/>
    <property type="match status" value="2"/>
</dbReference>